<keyword evidence="16" id="KW-1185">Reference proteome</keyword>
<dbReference type="Proteomes" id="UP001548590">
    <property type="component" value="Unassembled WGS sequence"/>
</dbReference>
<reference evidence="15 16" key="1">
    <citation type="submission" date="2024-07" db="EMBL/GenBank/DDBJ databases">
        <title>Uliginosibacterium paludis KCTC:42655.</title>
        <authorList>
            <person name="Kim M.K."/>
        </authorList>
    </citation>
    <scope>NUCLEOTIDE SEQUENCE [LARGE SCALE GENOMIC DNA]</scope>
    <source>
        <strain evidence="15 16">KCTC 42655</strain>
    </source>
</reference>
<organism evidence="15 16">
    <name type="scientific">Uliginosibacterium paludis</name>
    <dbReference type="NCBI Taxonomy" id="1615952"/>
    <lineage>
        <taxon>Bacteria</taxon>
        <taxon>Pseudomonadati</taxon>
        <taxon>Pseudomonadota</taxon>
        <taxon>Betaproteobacteria</taxon>
        <taxon>Rhodocyclales</taxon>
        <taxon>Zoogloeaceae</taxon>
        <taxon>Uliginosibacterium</taxon>
    </lineage>
</organism>
<dbReference type="NCBIfam" id="TIGR00656">
    <property type="entry name" value="asp_kin_monofn"/>
    <property type="match status" value="1"/>
</dbReference>
<dbReference type="PROSITE" id="PS00324">
    <property type="entry name" value="ASPARTOKINASE"/>
    <property type="match status" value="1"/>
</dbReference>
<dbReference type="InterPro" id="IPR001048">
    <property type="entry name" value="Asp/Glu/Uridylate_kinase"/>
</dbReference>
<dbReference type="RefSeq" id="WP_345927977.1">
    <property type="nucleotide sequence ID" value="NZ_JBDIVF010000005.1"/>
</dbReference>
<proteinExistence type="inferred from homology"/>
<evidence type="ECO:0000313" key="16">
    <source>
        <dbReference type="Proteomes" id="UP001548590"/>
    </source>
</evidence>
<comment type="pathway">
    <text evidence="2 13">Amino-acid biosynthesis; L-methionine biosynthesis via de novo pathway; L-homoserine from L-aspartate: step 1/3.</text>
</comment>
<dbReference type="CDD" id="cd04261">
    <property type="entry name" value="AAK_AKii-LysC-BS"/>
    <property type="match status" value="1"/>
</dbReference>
<keyword evidence="6 12" id="KW-0808">Transferase</keyword>
<dbReference type="SUPFAM" id="SSF53633">
    <property type="entry name" value="Carbamate kinase-like"/>
    <property type="match status" value="1"/>
</dbReference>
<name>A0ABV2CVY5_9RHOO</name>
<comment type="pathway">
    <text evidence="1 13">Amino-acid biosynthesis; L-lysine biosynthesis via DAP pathway; (S)-tetrahydrodipicolinate from L-aspartate: step 1/4.</text>
</comment>
<evidence type="ECO:0000313" key="15">
    <source>
        <dbReference type="EMBL" id="MET1492086.1"/>
    </source>
</evidence>
<dbReference type="Pfam" id="PF00696">
    <property type="entry name" value="AA_kinase"/>
    <property type="match status" value="1"/>
</dbReference>
<dbReference type="NCBIfam" id="NF005154">
    <property type="entry name" value="PRK06635.1-2"/>
    <property type="match status" value="1"/>
</dbReference>
<evidence type="ECO:0000256" key="10">
    <source>
        <dbReference type="ARBA" id="ARBA00023154"/>
    </source>
</evidence>
<evidence type="ECO:0000256" key="2">
    <source>
        <dbReference type="ARBA" id="ARBA00004986"/>
    </source>
</evidence>
<dbReference type="GO" id="GO:0004072">
    <property type="term" value="F:aspartate kinase activity"/>
    <property type="evidence" value="ECO:0007669"/>
    <property type="project" value="UniProtKB-EC"/>
</dbReference>
<evidence type="ECO:0000256" key="12">
    <source>
        <dbReference type="RuleBase" id="RU003448"/>
    </source>
</evidence>
<keyword evidence="9" id="KW-0067">ATP-binding</keyword>
<evidence type="ECO:0000259" key="14">
    <source>
        <dbReference type="PROSITE" id="PS51671"/>
    </source>
</evidence>
<evidence type="ECO:0000256" key="5">
    <source>
        <dbReference type="ARBA" id="ARBA00022605"/>
    </source>
</evidence>
<dbReference type="PROSITE" id="PS51671">
    <property type="entry name" value="ACT"/>
    <property type="match status" value="2"/>
</dbReference>
<dbReference type="InterPro" id="IPR001341">
    <property type="entry name" value="Asp_kinase"/>
</dbReference>
<dbReference type="EC" id="2.7.2.4" evidence="12"/>
<dbReference type="InterPro" id="IPR005260">
    <property type="entry name" value="Asp_kin_monofn"/>
</dbReference>
<keyword evidence="5 13" id="KW-0028">Amino-acid biosynthesis</keyword>
<dbReference type="CDD" id="cd04923">
    <property type="entry name" value="ACT_AK-LysC-DapG-like_2"/>
    <property type="match status" value="1"/>
</dbReference>
<dbReference type="InterPro" id="IPR054352">
    <property type="entry name" value="ACT_Aspartokinase"/>
</dbReference>
<dbReference type="InterPro" id="IPR036393">
    <property type="entry name" value="AceGlu_kinase-like_sf"/>
</dbReference>
<keyword evidence="8 12" id="KW-0418">Kinase</keyword>
<dbReference type="InterPro" id="IPR045865">
    <property type="entry name" value="ACT-like_dom_sf"/>
</dbReference>
<dbReference type="CDD" id="cd04913">
    <property type="entry name" value="ACT_AKii-LysC-BS-like_1"/>
    <property type="match status" value="1"/>
</dbReference>
<dbReference type="InterPro" id="IPR041740">
    <property type="entry name" value="AKii-LysC-BS"/>
</dbReference>
<keyword evidence="7" id="KW-0547">Nucleotide-binding</keyword>
<evidence type="ECO:0000256" key="11">
    <source>
        <dbReference type="ARBA" id="ARBA00047872"/>
    </source>
</evidence>
<dbReference type="PIRSF" id="PIRSF000726">
    <property type="entry name" value="Asp_kin"/>
    <property type="match status" value="1"/>
</dbReference>
<dbReference type="Gene3D" id="3.40.1160.10">
    <property type="entry name" value="Acetylglutamate kinase-like"/>
    <property type="match status" value="1"/>
</dbReference>
<comment type="caution">
    <text evidence="15">The sequence shown here is derived from an EMBL/GenBank/DDBJ whole genome shotgun (WGS) entry which is preliminary data.</text>
</comment>
<evidence type="ECO:0000256" key="1">
    <source>
        <dbReference type="ARBA" id="ARBA00004766"/>
    </source>
</evidence>
<dbReference type="Gene3D" id="3.30.2130.10">
    <property type="entry name" value="VC0802-like"/>
    <property type="match status" value="1"/>
</dbReference>
<evidence type="ECO:0000256" key="6">
    <source>
        <dbReference type="ARBA" id="ARBA00022679"/>
    </source>
</evidence>
<gene>
    <name evidence="15" type="ORF">ABVT11_19770</name>
</gene>
<keyword evidence="10" id="KW-0457">Lysine biosynthesis</keyword>
<feature type="domain" description="ACT" evidence="14">
    <location>
        <begin position="346"/>
        <end position="409"/>
    </location>
</feature>
<dbReference type="PANTHER" id="PTHR21499:SF3">
    <property type="entry name" value="ASPARTOKINASE"/>
    <property type="match status" value="1"/>
</dbReference>
<dbReference type="PANTHER" id="PTHR21499">
    <property type="entry name" value="ASPARTATE KINASE"/>
    <property type="match status" value="1"/>
</dbReference>
<protein>
    <recommendedName>
        <fullName evidence="12">Aspartokinase</fullName>
        <ecNumber evidence="12">2.7.2.4</ecNumber>
    </recommendedName>
</protein>
<evidence type="ECO:0000256" key="13">
    <source>
        <dbReference type="RuleBase" id="RU004249"/>
    </source>
</evidence>
<evidence type="ECO:0000256" key="3">
    <source>
        <dbReference type="ARBA" id="ARBA00005139"/>
    </source>
</evidence>
<feature type="domain" description="ACT" evidence="14">
    <location>
        <begin position="266"/>
        <end position="340"/>
    </location>
</feature>
<sequence length="409" mass="44289">MALIVQKYGGTSVGTPERIKNVARRVARAQAEGNQIVVVVSAMSGETNRLIALAKEVQSSPDPRELDVVISTGEQVTIGLLSMALHAEGVKARSYTGSQVRILTDSSFTKARIQKIDEENMRRDLDEGCVVVVAGFQGVDDAGNITTLGRGGSDTTGVALAAALRADECQIYTDVDGVYTTDPRIVPEARKLNRITFEEMLEMASLGSKVLQIRSVEFAGKYKVRLRVLSSFQEGGEGTLITFEEDINMEQPIISGIAFTRDEAKLTVLGVPDRPGIAYQILGPIAEANIDVDMIIQNVGQDGLTDFSFTVPRGEMDRAIGILEGVKTHMGAREVRGDRSMAKVSVVGVGMRSHVGVASRMFRTLAEEGINIQMISTSEIKISVAIEEKYLELAVRVLHKAFELDQVSA</sequence>
<evidence type="ECO:0000256" key="7">
    <source>
        <dbReference type="ARBA" id="ARBA00022741"/>
    </source>
</evidence>
<dbReference type="InterPro" id="IPR018042">
    <property type="entry name" value="Aspartate_kinase_CS"/>
</dbReference>
<comment type="pathway">
    <text evidence="3 13">Amino-acid biosynthesis; L-threonine biosynthesis; L-threonine from L-aspartate: step 1/5.</text>
</comment>
<accession>A0ABV2CVY5</accession>
<dbReference type="Pfam" id="PF22468">
    <property type="entry name" value="ACT_9"/>
    <property type="match status" value="1"/>
</dbReference>
<dbReference type="InterPro" id="IPR002912">
    <property type="entry name" value="ACT_dom"/>
</dbReference>
<dbReference type="NCBIfam" id="NF005155">
    <property type="entry name" value="PRK06635.1-4"/>
    <property type="match status" value="1"/>
</dbReference>
<dbReference type="NCBIfam" id="TIGR00657">
    <property type="entry name" value="asp_kinases"/>
    <property type="match status" value="1"/>
</dbReference>
<comment type="similarity">
    <text evidence="4 12">Belongs to the aspartokinase family.</text>
</comment>
<dbReference type="Pfam" id="PF01842">
    <property type="entry name" value="ACT"/>
    <property type="match status" value="1"/>
</dbReference>
<dbReference type="SUPFAM" id="SSF55021">
    <property type="entry name" value="ACT-like"/>
    <property type="match status" value="2"/>
</dbReference>
<evidence type="ECO:0000256" key="8">
    <source>
        <dbReference type="ARBA" id="ARBA00022777"/>
    </source>
</evidence>
<evidence type="ECO:0000256" key="9">
    <source>
        <dbReference type="ARBA" id="ARBA00022840"/>
    </source>
</evidence>
<evidence type="ECO:0000256" key="4">
    <source>
        <dbReference type="ARBA" id="ARBA00010122"/>
    </source>
</evidence>
<comment type="catalytic activity">
    <reaction evidence="11 12">
        <text>L-aspartate + ATP = 4-phospho-L-aspartate + ADP</text>
        <dbReference type="Rhea" id="RHEA:23776"/>
        <dbReference type="ChEBI" id="CHEBI:29991"/>
        <dbReference type="ChEBI" id="CHEBI:30616"/>
        <dbReference type="ChEBI" id="CHEBI:57535"/>
        <dbReference type="ChEBI" id="CHEBI:456216"/>
        <dbReference type="EC" id="2.7.2.4"/>
    </reaction>
</comment>
<dbReference type="EMBL" id="JBEWLZ010000021">
    <property type="protein sequence ID" value="MET1492086.1"/>
    <property type="molecule type" value="Genomic_DNA"/>
</dbReference>